<dbReference type="Pfam" id="PF01074">
    <property type="entry name" value="Glyco_hydro_38N"/>
    <property type="match status" value="1"/>
</dbReference>
<dbReference type="GO" id="GO:0004559">
    <property type="term" value="F:alpha-mannosidase activity"/>
    <property type="evidence" value="ECO:0007669"/>
    <property type="project" value="InterPro"/>
</dbReference>
<dbReference type="Pfam" id="PF07748">
    <property type="entry name" value="Glyco_hydro_38C"/>
    <property type="match status" value="1"/>
</dbReference>
<evidence type="ECO:0000313" key="6">
    <source>
        <dbReference type="EMBL" id="TKR22723.1"/>
    </source>
</evidence>
<dbReference type="AlphaFoldDB" id="A0A7Z8JX85"/>
<dbReference type="Gene3D" id="1.20.1270.50">
    <property type="entry name" value="Glycoside hydrolase family 38, central domain"/>
    <property type="match status" value="1"/>
</dbReference>
<dbReference type="GO" id="GO:0030246">
    <property type="term" value="F:carbohydrate binding"/>
    <property type="evidence" value="ECO:0007669"/>
    <property type="project" value="InterPro"/>
</dbReference>
<dbReference type="PANTHER" id="PTHR46017:SF1">
    <property type="entry name" value="ALPHA-MANNOSIDASE 2C1"/>
    <property type="match status" value="1"/>
</dbReference>
<accession>A0A7Z8JX85</accession>
<dbReference type="Gene3D" id="2.70.98.30">
    <property type="entry name" value="Golgi alpha-mannosidase II, domain 4"/>
    <property type="match status" value="1"/>
</dbReference>
<feature type="domain" description="Glycoside hydrolase family 38 central" evidence="5">
    <location>
        <begin position="528"/>
        <end position="606"/>
    </location>
</feature>
<dbReference type="SMART" id="SM00872">
    <property type="entry name" value="Alpha-mann_mid"/>
    <property type="match status" value="1"/>
</dbReference>
<name>A0A7Z8JX85_9CELL</name>
<evidence type="ECO:0000256" key="4">
    <source>
        <dbReference type="ARBA" id="ARBA00023295"/>
    </source>
</evidence>
<dbReference type="InterPro" id="IPR041147">
    <property type="entry name" value="GH38_C"/>
</dbReference>
<dbReference type="GO" id="GO:0046872">
    <property type="term" value="F:metal ion binding"/>
    <property type="evidence" value="ECO:0007669"/>
    <property type="project" value="UniProtKB-KW"/>
</dbReference>
<keyword evidence="3" id="KW-0378">Hydrolase</keyword>
<dbReference type="InterPro" id="IPR028995">
    <property type="entry name" value="Glyco_hydro_57/38_cen_sf"/>
</dbReference>
<dbReference type="InterPro" id="IPR015341">
    <property type="entry name" value="Glyco_hydro_38_cen"/>
</dbReference>
<dbReference type="InterPro" id="IPR011330">
    <property type="entry name" value="Glyco_hydro/deAcase_b/a-brl"/>
</dbReference>
<comment type="similarity">
    <text evidence="1">Belongs to the glycosyl hydrolase 38 family.</text>
</comment>
<dbReference type="SUPFAM" id="SSF88688">
    <property type="entry name" value="Families 57/38 glycoside transferase middle domain"/>
    <property type="match status" value="1"/>
</dbReference>
<dbReference type="Gene3D" id="3.20.110.10">
    <property type="entry name" value="Glycoside hydrolase 38, N terminal domain"/>
    <property type="match status" value="1"/>
</dbReference>
<comment type="caution">
    <text evidence="6">The sequence shown here is derived from an EMBL/GenBank/DDBJ whole genome shotgun (WGS) entry which is preliminary data.</text>
</comment>
<gene>
    <name evidence="6" type="ORF">FA014_14960</name>
</gene>
<evidence type="ECO:0000313" key="7">
    <source>
        <dbReference type="Proteomes" id="UP000308121"/>
    </source>
</evidence>
<dbReference type="Pfam" id="PF22907">
    <property type="entry name" value="Ams1-like_1st"/>
    <property type="match status" value="1"/>
</dbReference>
<keyword evidence="2" id="KW-0479">Metal-binding</keyword>
<keyword evidence="4" id="KW-0326">Glycosidase</keyword>
<dbReference type="InterPro" id="IPR011013">
    <property type="entry name" value="Gal_mutarotase_sf_dom"/>
</dbReference>
<evidence type="ECO:0000256" key="3">
    <source>
        <dbReference type="ARBA" id="ARBA00022801"/>
    </source>
</evidence>
<dbReference type="CDD" id="cd10789">
    <property type="entry name" value="GH38N_AMII_ER_cytosolic"/>
    <property type="match status" value="1"/>
</dbReference>
<dbReference type="InterPro" id="IPR011682">
    <property type="entry name" value="Glyco_hydro_38_C"/>
</dbReference>
<dbReference type="GO" id="GO:0006013">
    <property type="term" value="P:mannose metabolic process"/>
    <property type="evidence" value="ECO:0007669"/>
    <property type="project" value="InterPro"/>
</dbReference>
<dbReference type="InterPro" id="IPR037094">
    <property type="entry name" value="Glyco_hydro_38_cen_sf"/>
</dbReference>
<dbReference type="Pfam" id="PF09261">
    <property type="entry name" value="Alpha-mann_mid"/>
    <property type="match status" value="1"/>
</dbReference>
<sequence length="1032" mass="110828">MPVEHSAAVVQRVQRFLHERLAPAVVAGRAPLDVTAWTAPGEPVPFDTAVAQEYAAAPPGTPWGAPWSTTWFRMTGDVPAGWLGSAEVRDGRHAVELAIDLGFTTTQPGFQAEGLVLRGDGVAVKGLSPRNQAVPWAEPRVDVYVEAAGNPDVGSSTWYGPTPLGDPLTAGTDPLYALRSAEVVLRDVEVWELWQDLLAVLGLVEVVDPASTRYARAVRALDLVVDAVDPSDVAGTAAAGRAVLRPVLDVPAAPGGHRVLATGHAHIDSAWLWPARETVRKCSRTFASVVALMDERPDFVFACSSAQQYAWVAERHPELFERIRAKVAAGQFVPVGGMWVESDTNMPGGEALARQMVEGKRYFLDELGVETQDVWLPDSFGYTGALPQIVRAAGSRWFLSQKLSWNDTNRMPHHTFHWEGIDGSRVLAHFPPVDTYNSDLSPKELAHAERNFADKDVATGSLVPFGWGDGGGGPTREMLAAADRARSLGGLPEVELGSPNTFFERAEAELADAGPGSPAVWSGEMYLEYHRGTYTSQARTKRGNRRSEHLLREAELWAATASVRTGAVYPAEELRALWRVVLLHQFHDILPGSSIGWVYRQAEEAYADVEARATAVIDAALAALVGDGDATVRLNAAPHARDGVPALGGAVTTDDGAGPAGTVEVLREGDALRVRTDALDVRLTPGGQLASVRDLAADREAVAPGHLANLLQVHRDVPRQWDAWDIDAEYRRTVEDLLDADALEVVAEKPDRAVVRTSRTVGDSTIVQELTFRPGTRAVEIVTEVDWHERQRLLKLAFGLDVHADRSAAETQFGHVHRPTHTNTSWDEARYEICAHRWLHVGESGYGVSVANDATYGHDVTRAVGDDGGTATVVRQSLLRAPLFPDPEADQGRHRFLSVLHVGAGIPEAVVDGYRANLPVREVRGGRGVAPLVTVDGPGAVVEAVKLADDGSGDVVVRLYEAHGGRARATVTAGFDATGVAEVDLLEREVPARAVVPATAADGTAGAAGAAGAAVALDLRPFQLVTLRFRRA</sequence>
<dbReference type="OrthoDB" id="9772207at2"/>
<organism evidence="6 7">
    <name type="scientific">Cellulomonas hominis</name>
    <dbReference type="NCBI Taxonomy" id="156981"/>
    <lineage>
        <taxon>Bacteria</taxon>
        <taxon>Bacillati</taxon>
        <taxon>Actinomycetota</taxon>
        <taxon>Actinomycetes</taxon>
        <taxon>Micrococcales</taxon>
        <taxon>Cellulomonadaceae</taxon>
        <taxon>Cellulomonas</taxon>
    </lineage>
</organism>
<proteinExistence type="inferred from homology"/>
<dbReference type="RefSeq" id="WP_154730455.1">
    <property type="nucleotide sequence ID" value="NZ_SZYE01000148.1"/>
</dbReference>
<dbReference type="InterPro" id="IPR000602">
    <property type="entry name" value="Glyco_hydro_38_N"/>
</dbReference>
<dbReference type="PANTHER" id="PTHR46017">
    <property type="entry name" value="ALPHA-MANNOSIDASE 2C1"/>
    <property type="match status" value="1"/>
</dbReference>
<dbReference type="SUPFAM" id="SSF88713">
    <property type="entry name" value="Glycoside hydrolase/deacetylase"/>
    <property type="match status" value="1"/>
</dbReference>
<dbReference type="FunFam" id="3.20.110.10:FF:000002">
    <property type="entry name" value="alpha-mannosidase 2C1 isoform X1"/>
    <property type="match status" value="1"/>
</dbReference>
<evidence type="ECO:0000256" key="2">
    <source>
        <dbReference type="ARBA" id="ARBA00022723"/>
    </source>
</evidence>
<evidence type="ECO:0000256" key="1">
    <source>
        <dbReference type="ARBA" id="ARBA00009792"/>
    </source>
</evidence>
<protein>
    <submittedName>
        <fullName evidence="6">Alpha-mannosidase</fullName>
    </submittedName>
</protein>
<evidence type="ECO:0000259" key="5">
    <source>
        <dbReference type="SMART" id="SM00872"/>
    </source>
</evidence>
<dbReference type="SUPFAM" id="SSF74650">
    <property type="entry name" value="Galactose mutarotase-like"/>
    <property type="match status" value="1"/>
</dbReference>
<dbReference type="EMBL" id="SZYE01000148">
    <property type="protein sequence ID" value="TKR22723.1"/>
    <property type="molecule type" value="Genomic_DNA"/>
</dbReference>
<reference evidence="6 7" key="1">
    <citation type="submission" date="2019-05" db="EMBL/GenBank/DDBJ databases">
        <title>Genome sequence of Cellulomonas hominis strain CS1.</title>
        <authorList>
            <person name="Belmont J."/>
            <person name="Maclea K.S."/>
        </authorList>
    </citation>
    <scope>NUCLEOTIDE SEQUENCE [LARGE SCALE GENOMIC DNA]</scope>
    <source>
        <strain evidence="6 7">CS1</strain>
    </source>
</reference>
<dbReference type="InterPro" id="IPR054723">
    <property type="entry name" value="Ams1-like_N"/>
</dbReference>
<dbReference type="FunFam" id="1.20.1270.50:FF:000004">
    <property type="entry name" value="alpha-mannosidase 2C1 isoform X1"/>
    <property type="match status" value="1"/>
</dbReference>
<dbReference type="Proteomes" id="UP000308121">
    <property type="component" value="Unassembled WGS sequence"/>
</dbReference>
<dbReference type="Pfam" id="PF17677">
    <property type="entry name" value="Glyco_hydro38C2"/>
    <property type="match status" value="1"/>
</dbReference>
<dbReference type="GO" id="GO:0009313">
    <property type="term" value="P:oligosaccharide catabolic process"/>
    <property type="evidence" value="ECO:0007669"/>
    <property type="project" value="TreeGrafter"/>
</dbReference>
<dbReference type="InterPro" id="IPR027291">
    <property type="entry name" value="Glyco_hydro_38_N_sf"/>
</dbReference>